<dbReference type="PANTHER" id="PTHR38695:SF1">
    <property type="entry name" value="AMINO ACID PERMEASE_ SLC12A DOMAIN-CONTAINING PROTEIN"/>
    <property type="match status" value="1"/>
</dbReference>
<reference evidence="2 3" key="1">
    <citation type="submission" date="2018-06" db="EMBL/GenBank/DDBJ databases">
        <title>Genome Sequence of the Brown Rot Fungal Pathogen Monilinia fructigena.</title>
        <authorList>
            <person name="Landi L."/>
            <person name="De Miccolis Angelini R.M."/>
            <person name="Pollastro S."/>
            <person name="Abate D."/>
            <person name="Faretra F."/>
            <person name="Romanazzi G."/>
        </authorList>
    </citation>
    <scope>NUCLEOTIDE SEQUENCE [LARGE SCALE GENOMIC DNA]</scope>
    <source>
        <strain evidence="2 3">Mfrg269</strain>
    </source>
</reference>
<name>A0A395J987_9HELO</name>
<organism evidence="2 3">
    <name type="scientific">Monilinia fructigena</name>
    <dbReference type="NCBI Taxonomy" id="38457"/>
    <lineage>
        <taxon>Eukaryota</taxon>
        <taxon>Fungi</taxon>
        <taxon>Dikarya</taxon>
        <taxon>Ascomycota</taxon>
        <taxon>Pezizomycotina</taxon>
        <taxon>Leotiomycetes</taxon>
        <taxon>Helotiales</taxon>
        <taxon>Sclerotiniaceae</taxon>
        <taxon>Monilinia</taxon>
    </lineage>
</organism>
<dbReference type="InterPro" id="IPR040841">
    <property type="entry name" value="Luciferase_dom"/>
</dbReference>
<evidence type="ECO:0000313" key="2">
    <source>
        <dbReference type="EMBL" id="RAL67279.1"/>
    </source>
</evidence>
<dbReference type="EMBL" id="QKRW01000004">
    <property type="protein sequence ID" value="RAL67279.1"/>
    <property type="molecule type" value="Genomic_DNA"/>
</dbReference>
<gene>
    <name evidence="2" type="ORF">DID88_008043</name>
</gene>
<dbReference type="OrthoDB" id="5358398at2759"/>
<dbReference type="InterPro" id="IPR048273">
    <property type="entry name" value="Luciferase"/>
</dbReference>
<evidence type="ECO:0000313" key="3">
    <source>
        <dbReference type="Proteomes" id="UP000249056"/>
    </source>
</evidence>
<proteinExistence type="predicted"/>
<dbReference type="PANTHER" id="PTHR38695">
    <property type="entry name" value="AMINO ACID PERMEASE_ SLC12A DOMAIN-CONTAINING PROTEIN"/>
    <property type="match status" value="1"/>
</dbReference>
<accession>A0A395J987</accession>
<sequence>MLSLAIYLAIYSFNTSCDISNANLSPQLAMTIPKRSQNCGALGQQKFLREPLPKRNGERPQLAKWVVPHRQINQFGSKEMHKLLDQAIIELAKIYPNHIILTTSALEKHGDALLIKDKVPTPHLAAKKTKREIAHIHTEGKNIDYSMHAVLSPRDCKEIIEKGWESECHWLEN</sequence>
<protein>
    <recommendedName>
        <fullName evidence="1">Luciferase domain-containing protein</fullName>
    </recommendedName>
</protein>
<dbReference type="AlphaFoldDB" id="A0A395J987"/>
<keyword evidence="3" id="KW-1185">Reference proteome</keyword>
<evidence type="ECO:0000259" key="1">
    <source>
        <dbReference type="Pfam" id="PF17648"/>
    </source>
</evidence>
<feature type="domain" description="Luciferase" evidence="1">
    <location>
        <begin position="130"/>
        <end position="170"/>
    </location>
</feature>
<dbReference type="Proteomes" id="UP000249056">
    <property type="component" value="Unassembled WGS sequence"/>
</dbReference>
<comment type="caution">
    <text evidence="2">The sequence shown here is derived from an EMBL/GenBank/DDBJ whole genome shotgun (WGS) entry which is preliminary data.</text>
</comment>
<dbReference type="Pfam" id="PF17648">
    <property type="entry name" value="Luciferase"/>
    <property type="match status" value="1"/>
</dbReference>